<dbReference type="InterPro" id="IPR014867">
    <property type="entry name" value="Spore_coat_CotH_CotH2/3/7"/>
</dbReference>
<accession>A0A9P5RJ98</accession>
<dbReference type="Pfam" id="PF08757">
    <property type="entry name" value="CotH"/>
    <property type="match status" value="1"/>
</dbReference>
<name>A0A9P5RJ98_9FUNG</name>
<reference evidence="1" key="1">
    <citation type="journal article" date="2020" name="Fungal Divers.">
        <title>Resolving the Mortierellaceae phylogeny through synthesis of multi-gene phylogenetics and phylogenomics.</title>
        <authorList>
            <person name="Vandepol N."/>
            <person name="Liber J."/>
            <person name="Desiro A."/>
            <person name="Na H."/>
            <person name="Kennedy M."/>
            <person name="Barry K."/>
            <person name="Grigoriev I.V."/>
            <person name="Miller A.N."/>
            <person name="O'Donnell K."/>
            <person name="Stajich J.E."/>
            <person name="Bonito G."/>
        </authorList>
    </citation>
    <scope>NUCLEOTIDE SEQUENCE</scope>
    <source>
        <strain evidence="1">NRRL 6426</strain>
    </source>
</reference>
<keyword evidence="2" id="KW-1185">Reference proteome</keyword>
<sequence>PFFINSNPRALNLPSLLPIQLITFNVIGYPSTSSGTFSVSIGGAVHPLAATEDTFPVHTGAFAGIDTNVEYSCVELNNAESIVKTEDFSHELQDPAKDKKTLNEFFERHITVRALPKIPYTYMALDPSNPRGFKHKQTATIHITAPPAPIDETNNVYNSKGYKVDFRFINSKAVHSQTNITFNTVGKSSKEHQKQPFKFKFDTDYNQTFFHRPNIKLRSMVTDPIMMREKLYLDMLNSAGIFTQQGAWVRLFVNNKIYGLYSIADDIKKIF</sequence>
<dbReference type="EMBL" id="JAAAUQ010001790">
    <property type="protein sequence ID" value="KAF9133531.1"/>
    <property type="molecule type" value="Genomic_DNA"/>
</dbReference>
<dbReference type="AlphaFoldDB" id="A0A9P5RJ98"/>
<organism evidence="1 2">
    <name type="scientific">Linnemannia schmuckeri</name>
    <dbReference type="NCBI Taxonomy" id="64567"/>
    <lineage>
        <taxon>Eukaryota</taxon>
        <taxon>Fungi</taxon>
        <taxon>Fungi incertae sedis</taxon>
        <taxon>Mucoromycota</taxon>
        <taxon>Mortierellomycotina</taxon>
        <taxon>Mortierellomycetes</taxon>
        <taxon>Mortierellales</taxon>
        <taxon>Mortierellaceae</taxon>
        <taxon>Linnemannia</taxon>
    </lineage>
</organism>
<gene>
    <name evidence="1" type="ORF">BG015_003547</name>
</gene>
<evidence type="ECO:0000313" key="2">
    <source>
        <dbReference type="Proteomes" id="UP000748756"/>
    </source>
</evidence>
<proteinExistence type="predicted"/>
<feature type="non-terminal residue" evidence="1">
    <location>
        <position position="1"/>
    </location>
</feature>
<evidence type="ECO:0000313" key="1">
    <source>
        <dbReference type="EMBL" id="KAF9133531.1"/>
    </source>
</evidence>
<protein>
    <submittedName>
        <fullName evidence="1">Uncharacterized protein</fullName>
    </submittedName>
</protein>
<dbReference type="OrthoDB" id="10267127at2759"/>
<dbReference type="Proteomes" id="UP000748756">
    <property type="component" value="Unassembled WGS sequence"/>
</dbReference>
<comment type="caution">
    <text evidence="1">The sequence shown here is derived from an EMBL/GenBank/DDBJ whole genome shotgun (WGS) entry which is preliminary data.</text>
</comment>